<organism evidence="2 3">
    <name type="scientific">Panagrolaimus superbus</name>
    <dbReference type="NCBI Taxonomy" id="310955"/>
    <lineage>
        <taxon>Eukaryota</taxon>
        <taxon>Metazoa</taxon>
        <taxon>Ecdysozoa</taxon>
        <taxon>Nematoda</taxon>
        <taxon>Chromadorea</taxon>
        <taxon>Rhabditida</taxon>
        <taxon>Tylenchina</taxon>
        <taxon>Panagrolaimomorpha</taxon>
        <taxon>Panagrolaimoidea</taxon>
        <taxon>Panagrolaimidae</taxon>
        <taxon>Panagrolaimus</taxon>
    </lineage>
</organism>
<dbReference type="WBParaSite" id="PSU_v2.g12221.t1">
    <property type="protein sequence ID" value="PSU_v2.g12221.t1"/>
    <property type="gene ID" value="PSU_v2.g12221"/>
</dbReference>
<protein>
    <submittedName>
        <fullName evidence="3">Uncharacterized protein</fullName>
    </submittedName>
</protein>
<dbReference type="AlphaFoldDB" id="A0A914Y0B3"/>
<proteinExistence type="predicted"/>
<accession>A0A914Y0B3</accession>
<evidence type="ECO:0000313" key="2">
    <source>
        <dbReference type="Proteomes" id="UP000887577"/>
    </source>
</evidence>
<reference evidence="3" key="1">
    <citation type="submission" date="2022-11" db="UniProtKB">
        <authorList>
            <consortium name="WormBaseParasite"/>
        </authorList>
    </citation>
    <scope>IDENTIFICATION</scope>
</reference>
<evidence type="ECO:0000313" key="3">
    <source>
        <dbReference type="WBParaSite" id="PSU_v2.g12221.t1"/>
    </source>
</evidence>
<feature type="region of interest" description="Disordered" evidence="1">
    <location>
        <begin position="1"/>
        <end position="31"/>
    </location>
</feature>
<evidence type="ECO:0000256" key="1">
    <source>
        <dbReference type="SAM" id="MobiDB-lite"/>
    </source>
</evidence>
<sequence>MPFLQENRPHRKDCSDSDAALQSNEPSRRPCVKTQRFTEPAPGYFNGDLCINIIRVSDPPHAACSSPSENVHHSHRAATRTTSLATNPTVASVAVDPYPAKTSQPANLSATSIPTISVDAASTSNVSSADDSCYSATASLISTEHLALTEYFENSLKCCSLFKIFFDKRPHLG</sequence>
<name>A0A914Y0B3_9BILA</name>
<dbReference type="Proteomes" id="UP000887577">
    <property type="component" value="Unplaced"/>
</dbReference>
<keyword evidence="2" id="KW-1185">Reference proteome</keyword>